<comment type="caution">
    <text evidence="12">The sequence shown here is derived from an EMBL/GenBank/DDBJ whole genome shotgun (WGS) entry which is preliminary data.</text>
</comment>
<dbReference type="InterPro" id="IPR006311">
    <property type="entry name" value="TAT_signal"/>
</dbReference>
<dbReference type="GO" id="GO:0006281">
    <property type="term" value="P:DNA repair"/>
    <property type="evidence" value="ECO:0007669"/>
    <property type="project" value="UniProtKB-KW"/>
</dbReference>
<evidence type="ECO:0000313" key="12">
    <source>
        <dbReference type="EMBL" id="MFC4358481.1"/>
    </source>
</evidence>
<name>A0ABD5PC46_9EURY</name>
<keyword evidence="6" id="KW-0378">Hydrolase</keyword>
<proteinExistence type="predicted"/>
<keyword evidence="5" id="KW-0227">DNA damage</keyword>
<dbReference type="Proteomes" id="UP001595921">
    <property type="component" value="Unassembled WGS sequence"/>
</dbReference>
<dbReference type="Gene3D" id="3.60.10.10">
    <property type="entry name" value="Endonuclease/exonuclease/phosphatase"/>
    <property type="match status" value="1"/>
</dbReference>
<evidence type="ECO:0000259" key="11">
    <source>
        <dbReference type="Pfam" id="PF03372"/>
    </source>
</evidence>
<keyword evidence="10" id="KW-0812">Transmembrane</keyword>
<evidence type="ECO:0000256" key="2">
    <source>
        <dbReference type="ARBA" id="ARBA00001946"/>
    </source>
</evidence>
<dbReference type="RefSeq" id="WP_267623780.1">
    <property type="nucleotide sequence ID" value="NZ_JAODIW010000008.1"/>
</dbReference>
<keyword evidence="10" id="KW-0472">Membrane</keyword>
<dbReference type="PANTHER" id="PTHR15822:SF4">
    <property type="entry name" value="TYROSYL-DNA PHOSPHODIESTERASE 2"/>
    <property type="match status" value="1"/>
</dbReference>
<evidence type="ECO:0000256" key="8">
    <source>
        <dbReference type="ARBA" id="ARBA00023204"/>
    </source>
</evidence>
<feature type="region of interest" description="Disordered" evidence="9">
    <location>
        <begin position="376"/>
        <end position="419"/>
    </location>
</feature>
<gene>
    <name evidence="12" type="ORF">ACFO0N_11075</name>
</gene>
<dbReference type="InterPro" id="IPR036691">
    <property type="entry name" value="Endo/exonu/phosph_ase_sf"/>
</dbReference>
<keyword evidence="8" id="KW-0234">DNA repair</keyword>
<dbReference type="GO" id="GO:0004519">
    <property type="term" value="F:endonuclease activity"/>
    <property type="evidence" value="ECO:0007669"/>
    <property type="project" value="UniProtKB-KW"/>
</dbReference>
<dbReference type="GO" id="GO:0046872">
    <property type="term" value="F:metal ion binding"/>
    <property type="evidence" value="ECO:0007669"/>
    <property type="project" value="UniProtKB-KW"/>
</dbReference>
<keyword evidence="10" id="KW-1133">Transmembrane helix</keyword>
<keyword evidence="3" id="KW-0540">Nuclease</keyword>
<evidence type="ECO:0000256" key="6">
    <source>
        <dbReference type="ARBA" id="ARBA00022801"/>
    </source>
</evidence>
<keyword evidence="4" id="KW-0479">Metal-binding</keyword>
<feature type="compositionally biased region" description="Low complexity" evidence="9">
    <location>
        <begin position="377"/>
        <end position="415"/>
    </location>
</feature>
<feature type="transmembrane region" description="Helical" evidence="10">
    <location>
        <begin position="424"/>
        <end position="444"/>
    </location>
</feature>
<dbReference type="PANTHER" id="PTHR15822">
    <property type="entry name" value="TRAF AND TNF RECEPTOR-ASSOCIATED PROTEIN"/>
    <property type="match status" value="1"/>
</dbReference>
<evidence type="ECO:0000256" key="10">
    <source>
        <dbReference type="SAM" id="Phobius"/>
    </source>
</evidence>
<comment type="cofactor">
    <cofactor evidence="1">
        <name>Mn(2+)</name>
        <dbReference type="ChEBI" id="CHEBI:29035"/>
    </cofactor>
</comment>
<sequence>MTSSRHPSRRRLLRDLGAGAVGLAGAGALGARTGSRRAAAAGDDARAVGTSGAPAAATDTTAATAATAETRVMTRNLALGADLTRLYDAEDDELDRVAGDLVATAEESRFDHRAAAIAAEIEATGPALVGLQEAVRVEVDSEVRFDYLNVLRRALRERGLDYEVVARATNADVTLPAAVDGLLSVLTVVDRDAVLVRGDVATENARSGRFDAALEVKRDGRTVTVPRGWAAVDATAAGRETTFVTTHLEAADAAVRRAQARELVGAFEDRESVVVAGDVNDGPDDAAGAYQQLARTFEDAAAVAGDPGPTCCQNANLRNRRSRLSTRLDHVFVRGPLVPTAVTLTGEDGSDRVDTPDGTVWPSDHAGVVATLRVEAESTTTAAPTNTPTESATDASTSTPTAGSATTGTDGGATNDGRDTTVSVPGFGVTAALVALGTALAAALRRRGDD</sequence>
<accession>A0ABD5PC46</accession>
<evidence type="ECO:0000256" key="5">
    <source>
        <dbReference type="ARBA" id="ARBA00022763"/>
    </source>
</evidence>
<evidence type="ECO:0000256" key="9">
    <source>
        <dbReference type="SAM" id="MobiDB-lite"/>
    </source>
</evidence>
<keyword evidence="13" id="KW-1185">Reference proteome</keyword>
<dbReference type="InterPro" id="IPR051547">
    <property type="entry name" value="TDP2-like"/>
</dbReference>
<reference evidence="12 13" key="1">
    <citation type="journal article" date="2019" name="Int. J. Syst. Evol. Microbiol.">
        <title>The Global Catalogue of Microorganisms (GCM) 10K type strain sequencing project: providing services to taxonomists for standard genome sequencing and annotation.</title>
        <authorList>
            <consortium name="The Broad Institute Genomics Platform"/>
            <consortium name="The Broad Institute Genome Sequencing Center for Infectious Disease"/>
            <person name="Wu L."/>
            <person name="Ma J."/>
        </authorList>
    </citation>
    <scope>NUCLEOTIDE SEQUENCE [LARGE SCALE GENOMIC DNA]</scope>
    <source>
        <strain evidence="12 13">CGMCC 1.12553</strain>
    </source>
</reference>
<dbReference type="SUPFAM" id="SSF56219">
    <property type="entry name" value="DNase I-like"/>
    <property type="match status" value="1"/>
</dbReference>
<dbReference type="Pfam" id="PF03372">
    <property type="entry name" value="Exo_endo_phos"/>
    <property type="match status" value="1"/>
</dbReference>
<evidence type="ECO:0000256" key="1">
    <source>
        <dbReference type="ARBA" id="ARBA00001936"/>
    </source>
</evidence>
<feature type="domain" description="Endonuclease/exonuclease/phosphatase" evidence="11">
    <location>
        <begin position="108"/>
        <end position="365"/>
    </location>
</feature>
<comment type="cofactor">
    <cofactor evidence="2">
        <name>Mg(2+)</name>
        <dbReference type="ChEBI" id="CHEBI:18420"/>
    </cofactor>
</comment>
<dbReference type="AlphaFoldDB" id="A0ABD5PC46"/>
<protein>
    <submittedName>
        <fullName evidence="12">Endonuclease/exonuclease/phosphatase family protein</fullName>
    </submittedName>
</protein>
<dbReference type="GO" id="GO:0016787">
    <property type="term" value="F:hydrolase activity"/>
    <property type="evidence" value="ECO:0007669"/>
    <property type="project" value="UniProtKB-KW"/>
</dbReference>
<evidence type="ECO:0000256" key="4">
    <source>
        <dbReference type="ARBA" id="ARBA00022723"/>
    </source>
</evidence>
<keyword evidence="7" id="KW-0460">Magnesium</keyword>
<dbReference type="InterPro" id="IPR005135">
    <property type="entry name" value="Endo/exonuclease/phosphatase"/>
</dbReference>
<evidence type="ECO:0000313" key="13">
    <source>
        <dbReference type="Proteomes" id="UP001595921"/>
    </source>
</evidence>
<organism evidence="12 13">
    <name type="scientific">Halobium salinum</name>
    <dbReference type="NCBI Taxonomy" id="1364940"/>
    <lineage>
        <taxon>Archaea</taxon>
        <taxon>Methanobacteriati</taxon>
        <taxon>Methanobacteriota</taxon>
        <taxon>Stenosarchaea group</taxon>
        <taxon>Halobacteria</taxon>
        <taxon>Halobacteriales</taxon>
        <taxon>Haloferacaceae</taxon>
        <taxon>Halobium</taxon>
    </lineage>
</organism>
<evidence type="ECO:0000256" key="7">
    <source>
        <dbReference type="ARBA" id="ARBA00022842"/>
    </source>
</evidence>
<keyword evidence="12" id="KW-0255">Endonuclease</keyword>
<evidence type="ECO:0000256" key="3">
    <source>
        <dbReference type="ARBA" id="ARBA00022722"/>
    </source>
</evidence>
<dbReference type="PROSITE" id="PS51318">
    <property type="entry name" value="TAT"/>
    <property type="match status" value="1"/>
</dbReference>
<dbReference type="EMBL" id="JBHSDS010000006">
    <property type="protein sequence ID" value="MFC4358481.1"/>
    <property type="molecule type" value="Genomic_DNA"/>
</dbReference>